<protein>
    <recommendedName>
        <fullName evidence="8">RTA1 domain-containing protein</fullName>
    </recommendedName>
</protein>
<feature type="transmembrane region" description="Helical" evidence="5">
    <location>
        <begin position="179"/>
        <end position="198"/>
    </location>
</feature>
<gene>
    <name evidence="6" type="ORF">HCBG_07499</name>
</gene>
<feature type="transmembrane region" description="Helical" evidence="5">
    <location>
        <begin position="65"/>
        <end position="85"/>
    </location>
</feature>
<accession>C0NWG9</accession>
<dbReference type="PANTHER" id="PTHR31465">
    <property type="entry name" value="PROTEIN RTA1-RELATED"/>
    <property type="match status" value="1"/>
</dbReference>
<feature type="transmembrane region" description="Helical" evidence="5">
    <location>
        <begin position="97"/>
        <end position="125"/>
    </location>
</feature>
<keyword evidence="2 5" id="KW-0812">Transmembrane</keyword>
<dbReference type="STRING" id="447093.C0NWG9"/>
<feature type="transmembrane region" description="Helical" evidence="5">
    <location>
        <begin position="137"/>
        <end position="159"/>
    </location>
</feature>
<dbReference type="RefSeq" id="XP_045284755.1">
    <property type="nucleotide sequence ID" value="XM_045434548.1"/>
</dbReference>
<feature type="transmembrane region" description="Helical" evidence="5">
    <location>
        <begin position="35"/>
        <end position="53"/>
    </location>
</feature>
<evidence type="ECO:0000256" key="5">
    <source>
        <dbReference type="SAM" id="Phobius"/>
    </source>
</evidence>
<dbReference type="AlphaFoldDB" id="C0NWG9"/>
<evidence type="ECO:0000313" key="7">
    <source>
        <dbReference type="Proteomes" id="UP000001631"/>
    </source>
</evidence>
<dbReference type="PANTHER" id="PTHR31465:SF13">
    <property type="entry name" value="RTA1 DOMAIN PROTEIN-RELATED"/>
    <property type="match status" value="1"/>
</dbReference>
<keyword evidence="3 5" id="KW-1133">Transmembrane helix</keyword>
<dbReference type="Proteomes" id="UP000001631">
    <property type="component" value="Unassembled WGS sequence"/>
</dbReference>
<dbReference type="InterPro" id="IPR007568">
    <property type="entry name" value="RTA1"/>
</dbReference>
<dbReference type="GeneID" id="69040515"/>
<evidence type="ECO:0000256" key="4">
    <source>
        <dbReference type="ARBA" id="ARBA00023136"/>
    </source>
</evidence>
<keyword evidence="7" id="KW-1185">Reference proteome</keyword>
<organism evidence="6 7">
    <name type="scientific">Ajellomyces capsulatus (strain G186AR / H82 / ATCC MYA-2454 / RMSCC 2432)</name>
    <name type="common">Darling's disease fungus</name>
    <name type="synonym">Histoplasma capsulatum</name>
    <dbReference type="NCBI Taxonomy" id="447093"/>
    <lineage>
        <taxon>Eukaryota</taxon>
        <taxon>Fungi</taxon>
        <taxon>Dikarya</taxon>
        <taxon>Ascomycota</taxon>
        <taxon>Pezizomycotina</taxon>
        <taxon>Eurotiomycetes</taxon>
        <taxon>Eurotiomycetidae</taxon>
        <taxon>Onygenales</taxon>
        <taxon>Ajellomycetaceae</taxon>
        <taxon>Histoplasma</taxon>
    </lineage>
</organism>
<proteinExistence type="predicted"/>
<reference evidence="6" key="1">
    <citation type="submission" date="2009-02" db="EMBL/GenBank/DDBJ databases">
        <title>The Genome Sequence of Ajellomyces capsulatus strain G186AR.</title>
        <authorList>
            <consortium name="The Broad Institute Genome Sequencing Platform"/>
            <person name="Champion M."/>
            <person name="Cuomo C."/>
            <person name="Ma L.-J."/>
            <person name="Henn M.R."/>
            <person name="Sil A."/>
            <person name="Goldman B."/>
            <person name="Young S.K."/>
            <person name="Kodira C.D."/>
            <person name="Zeng Q."/>
            <person name="Koehrsen M."/>
            <person name="Alvarado L."/>
            <person name="Berlin A."/>
            <person name="Borenstein D."/>
            <person name="Chen Z."/>
            <person name="Engels R."/>
            <person name="Freedman E."/>
            <person name="Gellesch M."/>
            <person name="Goldberg J."/>
            <person name="Griggs A."/>
            <person name="Gujja S."/>
            <person name="Heiman D."/>
            <person name="Hepburn T."/>
            <person name="Howarth C."/>
            <person name="Jen D."/>
            <person name="Larson L."/>
            <person name="Lewis B."/>
            <person name="Mehta T."/>
            <person name="Park D."/>
            <person name="Pearson M."/>
            <person name="Roberts A."/>
            <person name="Saif S."/>
            <person name="Shea T."/>
            <person name="Shenoy N."/>
            <person name="Sisk P."/>
            <person name="Stolte C."/>
            <person name="Sykes S."/>
            <person name="Walk T."/>
            <person name="White J."/>
            <person name="Yandava C."/>
            <person name="Klein B."/>
            <person name="McEwen J.G."/>
            <person name="Puccia R."/>
            <person name="Goldman G.H."/>
            <person name="Felipe M.S."/>
            <person name="Nino-Vega G."/>
            <person name="San-Blas G."/>
            <person name="Taylor J."/>
            <person name="Mendoza L."/>
            <person name="Galagan J."/>
            <person name="Nusbaum C."/>
            <person name="Birren B."/>
        </authorList>
    </citation>
    <scope>NUCLEOTIDE SEQUENCE</scope>
    <source>
        <strain evidence="6">G186AR</strain>
    </source>
</reference>
<dbReference type="GO" id="GO:0016020">
    <property type="term" value="C:membrane"/>
    <property type="evidence" value="ECO:0007669"/>
    <property type="project" value="UniProtKB-SubCell"/>
</dbReference>
<evidence type="ECO:0000256" key="3">
    <source>
        <dbReference type="ARBA" id="ARBA00022989"/>
    </source>
</evidence>
<dbReference type="HOGENOM" id="CLU_033465_0_1_1"/>
<dbReference type="InParanoid" id="C0NWG9"/>
<sequence length="344" mass="38295">MGGPGTGKNTMVLKPNSNFAFTEGFSFFQYKPVKGLSAVFAVLWLVSGLLHLWQNNMRYKTWRMGLLLPWVSLVFVVGYILREIAAHGLYGKLDLFIATSCFLFCAPPIFLAINSIVFGRVLYYVPWLSPIHPGRVISTFLGCDAIIEGLAGSGASIASNLNHKPATLKVGDILIKTSILAQIPIFALFGVLVAYFHRRLHKAGIHEPKLRKVLITLYLSCALLTVRNVYRAVETFEGWGSAVGRTEAYFWCFDAVPIFINAVLMNVFPPASCLPRSNVVYLARDGKTERIGPGWVDDRNFFLTVFDPFDIGGMAKGKDKKTAFWEDDGIPLPDQTEAYRRVEA</sequence>
<name>C0NWG9_AJECG</name>
<evidence type="ECO:0000256" key="2">
    <source>
        <dbReference type="ARBA" id="ARBA00022692"/>
    </source>
</evidence>
<dbReference type="EMBL" id="GG663374">
    <property type="protein sequence ID" value="EEH04274.1"/>
    <property type="molecule type" value="Genomic_DNA"/>
</dbReference>
<evidence type="ECO:0008006" key="8">
    <source>
        <dbReference type="Google" id="ProtNLM"/>
    </source>
</evidence>
<evidence type="ECO:0000256" key="1">
    <source>
        <dbReference type="ARBA" id="ARBA00004141"/>
    </source>
</evidence>
<keyword evidence="4 5" id="KW-0472">Membrane</keyword>
<comment type="subcellular location">
    <subcellularLocation>
        <location evidence="1">Membrane</location>
        <topology evidence="1">Multi-pass membrane protein</topology>
    </subcellularLocation>
</comment>
<dbReference type="Pfam" id="PF04479">
    <property type="entry name" value="RTA1"/>
    <property type="match status" value="1"/>
</dbReference>
<dbReference type="VEuPathDB" id="FungiDB:I7I50_07976"/>
<evidence type="ECO:0000313" key="6">
    <source>
        <dbReference type="EMBL" id="EEH04274.1"/>
    </source>
</evidence>